<evidence type="ECO:0000256" key="3">
    <source>
        <dbReference type="ARBA" id="ARBA00004738"/>
    </source>
</evidence>
<dbReference type="InterPro" id="IPR012349">
    <property type="entry name" value="Split_barrel_FMN-bd"/>
</dbReference>
<evidence type="ECO:0000256" key="8">
    <source>
        <dbReference type="ARBA" id="ARBA00022643"/>
    </source>
</evidence>
<dbReference type="InterPro" id="IPR011576">
    <property type="entry name" value="Pyridox_Oxase_N"/>
</dbReference>
<dbReference type="PANTHER" id="PTHR10851:SF0">
    <property type="entry name" value="PYRIDOXINE-5'-PHOSPHATE OXIDASE"/>
    <property type="match status" value="1"/>
</dbReference>
<evidence type="ECO:0000256" key="1">
    <source>
        <dbReference type="ARBA" id="ARBA00001917"/>
    </source>
</evidence>
<keyword evidence="9" id="KW-0560">Oxidoreductase</keyword>
<evidence type="ECO:0000259" key="10">
    <source>
        <dbReference type="Pfam" id="PF01243"/>
    </source>
</evidence>
<evidence type="ECO:0000256" key="7">
    <source>
        <dbReference type="ARBA" id="ARBA00022630"/>
    </source>
</evidence>
<evidence type="ECO:0000256" key="5">
    <source>
        <dbReference type="ARBA" id="ARBA00007301"/>
    </source>
</evidence>
<evidence type="ECO:0000256" key="6">
    <source>
        <dbReference type="ARBA" id="ARBA00012801"/>
    </source>
</evidence>
<dbReference type="InterPro" id="IPR000659">
    <property type="entry name" value="Pyridox_Oxase"/>
</dbReference>
<organism evidence="11 12">
    <name type="scientific">Mya arenaria</name>
    <name type="common">Soft-shell clam</name>
    <dbReference type="NCBI Taxonomy" id="6604"/>
    <lineage>
        <taxon>Eukaryota</taxon>
        <taxon>Metazoa</taxon>
        <taxon>Spiralia</taxon>
        <taxon>Lophotrochozoa</taxon>
        <taxon>Mollusca</taxon>
        <taxon>Bivalvia</taxon>
        <taxon>Autobranchia</taxon>
        <taxon>Heteroconchia</taxon>
        <taxon>Euheterodonta</taxon>
        <taxon>Imparidentia</taxon>
        <taxon>Neoheterodontei</taxon>
        <taxon>Myida</taxon>
        <taxon>Myoidea</taxon>
        <taxon>Myidae</taxon>
        <taxon>Mya</taxon>
    </lineage>
</organism>
<comment type="function">
    <text evidence="2">Catalyzes the oxidation of either pyridoxine 5'-phosphate (PNP) or pyridoxamine 5'-phosphate (PMP) into pyridoxal 5'-phosphate (PLP).</text>
</comment>
<accession>A0ABY7DD48</accession>
<keyword evidence="7" id="KW-0285">Flavoprotein</keyword>
<evidence type="ECO:0000313" key="12">
    <source>
        <dbReference type="Proteomes" id="UP001164746"/>
    </source>
</evidence>
<sequence>MCAVRLSFFLKGFKKDFIRLTLSRNIMQSKADNADKSAVLPDMRKSYHDADSIFDVNDLSSRNPMKQFEAWFNDICAHKSIEEPNAMAIATATNKKGNELAENPNCSLMFYWEPLKRSVRVEGIAELIPEEKSEEYFQSRPKESQLGAMVSKQSSVIENRQFWQGQTNRLHDRLTFRKLAEGEKFNPDVMTKGEEEWIIERLSS</sequence>
<gene>
    <name evidence="11" type="ORF">MAR_006741</name>
</gene>
<proteinExistence type="inferred from homology"/>
<comment type="similarity">
    <text evidence="5">Belongs to the pyridoxamine 5'-phosphate oxidase family.</text>
</comment>
<evidence type="ECO:0000256" key="9">
    <source>
        <dbReference type="ARBA" id="ARBA00023002"/>
    </source>
</evidence>
<comment type="cofactor">
    <cofactor evidence="1">
        <name>FMN</name>
        <dbReference type="ChEBI" id="CHEBI:58210"/>
    </cofactor>
</comment>
<reference evidence="11" key="1">
    <citation type="submission" date="2022-11" db="EMBL/GenBank/DDBJ databases">
        <title>Centuries of genome instability and evolution in soft-shell clam transmissible cancer (bioRxiv).</title>
        <authorList>
            <person name="Hart S.F.M."/>
            <person name="Yonemitsu M.A."/>
            <person name="Giersch R.M."/>
            <person name="Beal B.F."/>
            <person name="Arriagada G."/>
            <person name="Davis B.W."/>
            <person name="Ostrander E.A."/>
            <person name="Goff S.P."/>
            <person name="Metzger M.J."/>
        </authorList>
    </citation>
    <scope>NUCLEOTIDE SEQUENCE</scope>
    <source>
        <strain evidence="11">MELC-2E11</strain>
        <tissue evidence="11">Siphon/mantle</tissue>
    </source>
</reference>
<evidence type="ECO:0000313" key="11">
    <source>
        <dbReference type="EMBL" id="WAQ94270.1"/>
    </source>
</evidence>
<name>A0ABY7DD48_MYAAR</name>
<feature type="domain" description="Pyridoxamine 5'-phosphate oxidase N-terminal" evidence="10">
    <location>
        <begin position="89"/>
        <end position="169"/>
    </location>
</feature>
<comment type="pathway">
    <text evidence="4">Cofactor metabolism; pyridoxal 5'-phosphate salvage; pyridoxal 5'-phosphate from pyridoxine 5'-phosphate: step 1/1.</text>
</comment>
<keyword evidence="8" id="KW-0288">FMN</keyword>
<comment type="pathway">
    <text evidence="3">Cofactor metabolism; pyridoxal 5'-phosphate salvage; pyridoxal 5'-phosphate from pyridoxamine 5'-phosphate: step 1/1.</text>
</comment>
<dbReference type="EMBL" id="CP111012">
    <property type="protein sequence ID" value="WAQ94270.1"/>
    <property type="molecule type" value="Genomic_DNA"/>
</dbReference>
<dbReference type="SUPFAM" id="SSF50475">
    <property type="entry name" value="FMN-binding split barrel"/>
    <property type="match status" value="1"/>
</dbReference>
<dbReference type="EC" id="1.4.3.5" evidence="6"/>
<dbReference type="Proteomes" id="UP001164746">
    <property type="component" value="Chromosome 1"/>
</dbReference>
<evidence type="ECO:0000256" key="2">
    <source>
        <dbReference type="ARBA" id="ARBA00003691"/>
    </source>
</evidence>
<dbReference type="Pfam" id="PF01243">
    <property type="entry name" value="PNPOx_N"/>
    <property type="match status" value="1"/>
</dbReference>
<evidence type="ECO:0000256" key="4">
    <source>
        <dbReference type="ARBA" id="ARBA00005037"/>
    </source>
</evidence>
<dbReference type="Gene3D" id="2.30.110.10">
    <property type="entry name" value="Electron Transport, Fmn-binding Protein, Chain A"/>
    <property type="match status" value="3"/>
</dbReference>
<keyword evidence="12" id="KW-1185">Reference proteome</keyword>
<dbReference type="PANTHER" id="PTHR10851">
    <property type="entry name" value="PYRIDOXINE-5-PHOSPHATE OXIDASE"/>
    <property type="match status" value="1"/>
</dbReference>
<protein>
    <recommendedName>
        <fullName evidence="6">pyridoxal 5'-phosphate synthase</fullName>
        <ecNumber evidence="6">1.4.3.5</ecNumber>
    </recommendedName>
</protein>